<evidence type="ECO:0000313" key="3">
    <source>
        <dbReference type="Proteomes" id="UP000310168"/>
    </source>
</evidence>
<gene>
    <name evidence="2" type="ORF">EZH24_06740</name>
</gene>
<proteinExistence type="predicted"/>
<protein>
    <recommendedName>
        <fullName evidence="1">Thymidylate kinase-like domain-containing protein</fullName>
    </recommendedName>
</protein>
<feature type="domain" description="Thymidylate kinase-like" evidence="1">
    <location>
        <begin position="5"/>
        <end position="177"/>
    </location>
</feature>
<dbReference type="Proteomes" id="UP000310168">
    <property type="component" value="Unassembled WGS sequence"/>
</dbReference>
<accession>A0ABY2TSJ6</accession>
<dbReference type="RefSeq" id="WP_137998365.1">
    <property type="nucleotide sequence ID" value="NZ_SJDU01000150.1"/>
</dbReference>
<dbReference type="InterPro" id="IPR039430">
    <property type="entry name" value="Thymidylate_kin-like_dom"/>
</dbReference>
<dbReference type="SUPFAM" id="SSF52540">
    <property type="entry name" value="P-loop containing nucleoside triphosphate hydrolases"/>
    <property type="match status" value="1"/>
</dbReference>
<dbReference type="Pfam" id="PF02223">
    <property type="entry name" value="Thymidylate_kin"/>
    <property type="match status" value="1"/>
</dbReference>
<comment type="caution">
    <text evidence="2">The sequence shown here is derived from an EMBL/GenBank/DDBJ whole genome shotgun (WGS) entry which is preliminary data.</text>
</comment>
<evidence type="ECO:0000259" key="1">
    <source>
        <dbReference type="Pfam" id="PF02223"/>
    </source>
</evidence>
<keyword evidence="3" id="KW-1185">Reference proteome</keyword>
<dbReference type="InterPro" id="IPR027417">
    <property type="entry name" value="P-loop_NTPase"/>
</dbReference>
<evidence type="ECO:0000313" key="2">
    <source>
        <dbReference type="EMBL" id="TKZ35156.1"/>
    </source>
</evidence>
<reference evidence="2 3" key="1">
    <citation type="journal article" date="2019" name="Anaerobe">
        <title>Brachyspira catarrhinii sp. nov., an anaerobic intestinal spirochaete isolated from vervet monkeys may have been misidentified as Brachyspira aalborgi in previous studies.</title>
        <authorList>
            <person name="Phillips N.D."/>
            <person name="La T."/>
            <person name="Hampson D.J."/>
        </authorList>
    </citation>
    <scope>NUCLEOTIDE SEQUENCE [LARGE SCALE GENOMIC DNA]</scope>
    <source>
        <strain evidence="2 3">Z12</strain>
    </source>
</reference>
<dbReference type="Gene3D" id="3.40.50.300">
    <property type="entry name" value="P-loop containing nucleotide triphosphate hydrolases"/>
    <property type="match status" value="1"/>
</dbReference>
<dbReference type="EMBL" id="SJDU01000150">
    <property type="protein sequence ID" value="TKZ35156.1"/>
    <property type="molecule type" value="Genomic_DNA"/>
</dbReference>
<organism evidence="2 3">
    <name type="scientific">Brachyspira catarrhinii</name>
    <dbReference type="NCBI Taxonomy" id="2528966"/>
    <lineage>
        <taxon>Bacteria</taxon>
        <taxon>Pseudomonadati</taxon>
        <taxon>Spirochaetota</taxon>
        <taxon>Spirochaetia</taxon>
        <taxon>Brachyspirales</taxon>
        <taxon>Brachyspiraceae</taxon>
        <taxon>Brachyspira</taxon>
    </lineage>
</organism>
<sequence length="194" mass="23002">MIIAIEGVDGVGKTTISKLVADKLNFIFAEKPLHYLLDDRDKEYTNYIKLRDFFNNNEDRNLSAWFYGLNYMLISNIFKGKNIVTDRYLISMYALSFSDYNIDIYDLIVKKIELPFLTVILKASKEIVYNRLILRNPIDKDVYKLNNIDNFYKKSYECINRYNLNHIIIDTSNLDKETITNIIINKYFEMLEII</sequence>
<name>A0ABY2TSJ6_9SPIR</name>